<feature type="region of interest" description="Disordered" evidence="1">
    <location>
        <begin position="1"/>
        <end position="20"/>
    </location>
</feature>
<keyword evidence="2" id="KW-1133">Transmembrane helix</keyword>
<organism evidence="3 4">
    <name type="scientific">Candidatus Nomurabacteria bacterium RIFCSPLOWO2_01_FULL_33_24</name>
    <dbReference type="NCBI Taxonomy" id="1801765"/>
    <lineage>
        <taxon>Bacteria</taxon>
        <taxon>Candidatus Nomuraibacteriota</taxon>
    </lineage>
</organism>
<protein>
    <submittedName>
        <fullName evidence="3">Uncharacterized protein</fullName>
    </submittedName>
</protein>
<proteinExistence type="predicted"/>
<evidence type="ECO:0000313" key="4">
    <source>
        <dbReference type="Proteomes" id="UP000185809"/>
    </source>
</evidence>
<gene>
    <name evidence="3" type="ORF">A2995_01000</name>
</gene>
<dbReference type="EMBL" id="MFUP01000014">
    <property type="protein sequence ID" value="OGI87242.1"/>
    <property type="molecule type" value="Genomic_DNA"/>
</dbReference>
<keyword evidence="2" id="KW-0812">Transmembrane</keyword>
<keyword evidence="2" id="KW-0472">Membrane</keyword>
<dbReference type="Proteomes" id="UP000185809">
    <property type="component" value="Unassembled WGS sequence"/>
</dbReference>
<evidence type="ECO:0000313" key="3">
    <source>
        <dbReference type="EMBL" id="OGI87242.1"/>
    </source>
</evidence>
<sequence>MEENKNQFQDFSLQNQNKKTDSYSYSEKPVAIISKTPKNKWKFFLITILVILIVMALIGFNRFLDQRELSEKEMIKIMEEFPSEDTYSLEQKQEILDSLSQ</sequence>
<name>A0A1F6WZE1_9BACT</name>
<feature type="transmembrane region" description="Helical" evidence="2">
    <location>
        <begin position="43"/>
        <end position="64"/>
    </location>
</feature>
<dbReference type="AlphaFoldDB" id="A0A1F6WZE1"/>
<accession>A0A1F6WZE1</accession>
<evidence type="ECO:0000256" key="1">
    <source>
        <dbReference type="SAM" id="MobiDB-lite"/>
    </source>
</evidence>
<reference evidence="3 4" key="1">
    <citation type="journal article" date="2016" name="Nat. Commun.">
        <title>Thousands of microbial genomes shed light on interconnected biogeochemical processes in an aquifer system.</title>
        <authorList>
            <person name="Anantharaman K."/>
            <person name="Brown C.T."/>
            <person name="Hug L.A."/>
            <person name="Sharon I."/>
            <person name="Castelle C.J."/>
            <person name="Probst A.J."/>
            <person name="Thomas B.C."/>
            <person name="Singh A."/>
            <person name="Wilkins M.J."/>
            <person name="Karaoz U."/>
            <person name="Brodie E.L."/>
            <person name="Williams K.H."/>
            <person name="Hubbard S.S."/>
            <person name="Banfield J.F."/>
        </authorList>
    </citation>
    <scope>NUCLEOTIDE SEQUENCE [LARGE SCALE GENOMIC DNA]</scope>
</reference>
<evidence type="ECO:0000256" key="2">
    <source>
        <dbReference type="SAM" id="Phobius"/>
    </source>
</evidence>
<comment type="caution">
    <text evidence="3">The sequence shown here is derived from an EMBL/GenBank/DDBJ whole genome shotgun (WGS) entry which is preliminary data.</text>
</comment>